<dbReference type="SUPFAM" id="SSF51735">
    <property type="entry name" value="NAD(P)-binding Rossmann-fold domains"/>
    <property type="match status" value="1"/>
</dbReference>
<dbReference type="Proteomes" id="UP000321685">
    <property type="component" value="Unassembled WGS sequence"/>
</dbReference>
<dbReference type="GO" id="GO:0016491">
    <property type="term" value="F:oxidoreductase activity"/>
    <property type="evidence" value="ECO:0007669"/>
    <property type="project" value="UniProtKB-KW"/>
</dbReference>
<evidence type="ECO:0000313" key="3">
    <source>
        <dbReference type="EMBL" id="GEL23893.1"/>
    </source>
</evidence>
<reference evidence="3 4" key="1">
    <citation type="submission" date="2019-07" db="EMBL/GenBank/DDBJ databases">
        <title>Whole genome shotgun sequence of Pseudonocardia sulfidoxydans NBRC 16205.</title>
        <authorList>
            <person name="Hosoyama A."/>
            <person name="Uohara A."/>
            <person name="Ohji S."/>
            <person name="Ichikawa N."/>
        </authorList>
    </citation>
    <scope>NUCLEOTIDE SEQUENCE [LARGE SCALE GENOMIC DNA]</scope>
    <source>
        <strain evidence="3 4">NBRC 16205</strain>
    </source>
</reference>
<gene>
    <name evidence="3" type="ORF">PSU4_28470</name>
</gene>
<dbReference type="OrthoDB" id="286404at2"/>
<dbReference type="PANTHER" id="PTHR24321:SF8">
    <property type="entry name" value="ESTRADIOL 17-BETA-DEHYDROGENASE 8-RELATED"/>
    <property type="match status" value="1"/>
</dbReference>
<organism evidence="3 4">
    <name type="scientific">Pseudonocardia sulfidoxydans NBRC 16205</name>
    <dbReference type="NCBI Taxonomy" id="1223511"/>
    <lineage>
        <taxon>Bacteria</taxon>
        <taxon>Bacillati</taxon>
        <taxon>Actinomycetota</taxon>
        <taxon>Actinomycetes</taxon>
        <taxon>Pseudonocardiales</taxon>
        <taxon>Pseudonocardiaceae</taxon>
        <taxon>Pseudonocardia</taxon>
    </lineage>
</organism>
<accession>A0A511DHR3</accession>
<evidence type="ECO:0000256" key="1">
    <source>
        <dbReference type="ARBA" id="ARBA00006484"/>
    </source>
</evidence>
<protein>
    <submittedName>
        <fullName evidence="3">2,5-dichloro-2,5-cyclohexadiene-1,4-diol dehydrogenase</fullName>
    </submittedName>
</protein>
<comment type="similarity">
    <text evidence="1">Belongs to the short-chain dehydrogenases/reductases (SDR) family.</text>
</comment>
<keyword evidence="2" id="KW-0560">Oxidoreductase</keyword>
<evidence type="ECO:0000313" key="4">
    <source>
        <dbReference type="Proteomes" id="UP000321685"/>
    </source>
</evidence>
<name>A0A511DHR3_9PSEU</name>
<dbReference type="Pfam" id="PF13561">
    <property type="entry name" value="adh_short_C2"/>
    <property type="match status" value="1"/>
</dbReference>
<dbReference type="AlphaFoldDB" id="A0A511DHR3"/>
<comment type="caution">
    <text evidence="3">The sequence shown here is derived from an EMBL/GenBank/DDBJ whole genome shotgun (WGS) entry which is preliminary data.</text>
</comment>
<dbReference type="InterPro" id="IPR002347">
    <property type="entry name" value="SDR_fam"/>
</dbReference>
<dbReference type="FunFam" id="3.40.50.720:FF:000084">
    <property type="entry name" value="Short-chain dehydrogenase reductase"/>
    <property type="match status" value="1"/>
</dbReference>
<dbReference type="Gene3D" id="3.40.50.720">
    <property type="entry name" value="NAD(P)-binding Rossmann-like Domain"/>
    <property type="match status" value="1"/>
</dbReference>
<dbReference type="InterPro" id="IPR036291">
    <property type="entry name" value="NAD(P)-bd_dom_sf"/>
</dbReference>
<dbReference type="EMBL" id="BJVJ01000025">
    <property type="protein sequence ID" value="GEL23893.1"/>
    <property type="molecule type" value="Genomic_DNA"/>
</dbReference>
<dbReference type="PRINTS" id="PR00081">
    <property type="entry name" value="GDHRDH"/>
</dbReference>
<dbReference type="PRINTS" id="PR00080">
    <property type="entry name" value="SDRFAMILY"/>
</dbReference>
<proteinExistence type="inferred from homology"/>
<evidence type="ECO:0000256" key="2">
    <source>
        <dbReference type="ARBA" id="ARBA00023002"/>
    </source>
</evidence>
<sequence length="288" mass="28858">MSDQNGPVAVVTGGGSGIGRATVLRLLDAGFRVVVADVNAETAAATVELAAAPDRVAVAAVDVRDEDAVAAALALAVDRFGGLSAVVNNAGVGGAFGAITEIESADWDYTFEVLVRGVFYGVKHAARIMQAQGSGGSIVNVASVAGLSGGLGPVPYSAAKAAVVNFTKAVSIELAADRIRVNAVLPGAISTPLVHHGRPERAEDKLAATQPWPAAGRPEHIASAIAFLAGGESEFVTGEALVVDGGLTAAGPGPAFAERLGNDPRLRGMAGVNHGTTGVASVVRTRPE</sequence>
<dbReference type="CDD" id="cd05233">
    <property type="entry name" value="SDR_c"/>
    <property type="match status" value="1"/>
</dbReference>
<dbReference type="RefSeq" id="WP_147107846.1">
    <property type="nucleotide sequence ID" value="NZ_BJVJ01000025.1"/>
</dbReference>
<dbReference type="PANTHER" id="PTHR24321">
    <property type="entry name" value="DEHYDROGENASES, SHORT CHAIN"/>
    <property type="match status" value="1"/>
</dbReference>
<keyword evidence="4" id="KW-1185">Reference proteome</keyword>